<feature type="compositionally biased region" description="Polar residues" evidence="5">
    <location>
        <begin position="260"/>
        <end position="270"/>
    </location>
</feature>
<feature type="transmembrane region" description="Helical" evidence="6">
    <location>
        <begin position="513"/>
        <end position="533"/>
    </location>
</feature>
<reference evidence="8 9" key="1">
    <citation type="journal article" date="2018" name="IMA Fungus">
        <title>IMA Genome-F 9: Draft genome sequence of Annulohypoxylon stygium, Aspergillus mulundensis, Berkeleyomyces basicola (syn. Thielaviopsis basicola), Ceratocystis smalleyi, two Cercospora beticola strains, Coleophoma cylindrospora, Fusarium fracticaudum, Phialophora cf. hyalina, and Morchella septimelata.</title>
        <authorList>
            <person name="Wingfield B.D."/>
            <person name="Bills G.F."/>
            <person name="Dong Y."/>
            <person name="Huang W."/>
            <person name="Nel W.J."/>
            <person name="Swalarsk-Parry B.S."/>
            <person name="Vaghefi N."/>
            <person name="Wilken P.M."/>
            <person name="An Z."/>
            <person name="de Beer Z.W."/>
            <person name="De Vos L."/>
            <person name="Chen L."/>
            <person name="Duong T.A."/>
            <person name="Gao Y."/>
            <person name="Hammerbacher A."/>
            <person name="Kikkert J.R."/>
            <person name="Li Y."/>
            <person name="Li H."/>
            <person name="Li K."/>
            <person name="Li Q."/>
            <person name="Liu X."/>
            <person name="Ma X."/>
            <person name="Naidoo K."/>
            <person name="Pethybridge S.J."/>
            <person name="Sun J."/>
            <person name="Steenkamp E.T."/>
            <person name="van der Nest M.A."/>
            <person name="van Wyk S."/>
            <person name="Wingfield M.J."/>
            <person name="Xiong C."/>
            <person name="Yue Q."/>
            <person name="Zhang X."/>
        </authorList>
    </citation>
    <scope>NUCLEOTIDE SEQUENCE [LARGE SCALE GENOMIC DNA]</scope>
    <source>
        <strain evidence="8 9">BP6252</strain>
    </source>
</reference>
<feature type="transmembrane region" description="Helical" evidence="6">
    <location>
        <begin position="118"/>
        <end position="136"/>
    </location>
</feature>
<keyword evidence="9" id="KW-1185">Reference proteome</keyword>
<dbReference type="Proteomes" id="UP000256645">
    <property type="component" value="Unassembled WGS sequence"/>
</dbReference>
<proteinExistence type="predicted"/>
<protein>
    <submittedName>
        <fullName evidence="8">MFS general substrate transporter-40</fullName>
    </submittedName>
</protein>
<feature type="transmembrane region" description="Helical" evidence="6">
    <location>
        <begin position="482"/>
        <end position="501"/>
    </location>
</feature>
<feature type="transmembrane region" description="Helical" evidence="6">
    <location>
        <begin position="148"/>
        <end position="170"/>
    </location>
</feature>
<feature type="transmembrane region" description="Helical" evidence="6">
    <location>
        <begin position="182"/>
        <end position="201"/>
    </location>
</feature>
<feature type="transmembrane region" description="Helical" evidence="6">
    <location>
        <begin position="332"/>
        <end position="355"/>
    </location>
</feature>
<evidence type="ECO:0000256" key="3">
    <source>
        <dbReference type="ARBA" id="ARBA00022989"/>
    </source>
</evidence>
<feature type="transmembrane region" description="Helical" evidence="6">
    <location>
        <begin position="375"/>
        <end position="397"/>
    </location>
</feature>
<dbReference type="GO" id="GO:0022857">
    <property type="term" value="F:transmembrane transporter activity"/>
    <property type="evidence" value="ECO:0007669"/>
    <property type="project" value="InterPro"/>
</dbReference>
<keyword evidence="2 6" id="KW-0812">Transmembrane</keyword>
<dbReference type="STRING" id="1849047.A0A3D8RZU8"/>
<feature type="transmembrane region" description="Helical" evidence="6">
    <location>
        <begin position="418"/>
        <end position="439"/>
    </location>
</feature>
<dbReference type="PANTHER" id="PTHR23502">
    <property type="entry name" value="MAJOR FACILITATOR SUPERFAMILY"/>
    <property type="match status" value="1"/>
</dbReference>
<gene>
    <name evidence="8" type="ORF">BP6252_04210</name>
</gene>
<dbReference type="InterPro" id="IPR020846">
    <property type="entry name" value="MFS_dom"/>
</dbReference>
<dbReference type="OrthoDB" id="5215911at2759"/>
<dbReference type="InterPro" id="IPR011701">
    <property type="entry name" value="MFS"/>
</dbReference>
<feature type="region of interest" description="Disordered" evidence="5">
    <location>
        <begin position="237"/>
        <end position="275"/>
    </location>
</feature>
<comment type="caution">
    <text evidence="8">The sequence shown here is derived from an EMBL/GenBank/DDBJ whole genome shotgun (WGS) entry which is preliminary data.</text>
</comment>
<organism evidence="8 9">
    <name type="scientific">Coleophoma cylindrospora</name>
    <dbReference type="NCBI Taxonomy" id="1849047"/>
    <lineage>
        <taxon>Eukaryota</taxon>
        <taxon>Fungi</taxon>
        <taxon>Dikarya</taxon>
        <taxon>Ascomycota</taxon>
        <taxon>Pezizomycotina</taxon>
        <taxon>Leotiomycetes</taxon>
        <taxon>Helotiales</taxon>
        <taxon>Dermateaceae</taxon>
        <taxon>Coleophoma</taxon>
    </lineage>
</organism>
<accession>A0A3D8RZU8</accession>
<dbReference type="Pfam" id="PF07690">
    <property type="entry name" value="MFS_1"/>
    <property type="match status" value="1"/>
</dbReference>
<feature type="transmembrane region" description="Helical" evidence="6">
    <location>
        <begin position="91"/>
        <end position="111"/>
    </location>
</feature>
<sequence>MSPNHESIEVIPGTEILIQEDSARHAQQVCLVPQPSTHAEDPLNWAPKWKAMVIIVQAVFVFISVLTPLSIAPLTPIFIQEFHTTLPKVNMLFGAAAMALGYANFYIVPFANIFGRRPTILICGLICILANIWQALVTSYDSFIGARVISGLGAAANESIMPMVIADVMFIEHRGAWMGLYFYAYFLGTFIGPIISGGIAAHISWRWFFWVCTIAQGVNWIAMFFIFPETRYRRDHEIASDSESSTDNTINSKEKANGPQIMTQTSTQIESDAGPDDISQVKTRVASPDIPLTTNENLGLGHPVRSQFSLIPKIEFDGANILFRDILAPIQIFTFPIICWVVFSFGFATNCLLALNLTQSQVFAAPPYLFTPDKVGFVNFAFVVGGIVGLTTAGPFSDWVSMRATKRNGGVREAEMRLIALVPYIAICLVGMVVTAVGYQRHWPWQAVVVVGYGFVGVEVVSIPAIIISYAVDSYKHLPGQIMVSATIVKNTFGFGMIFYFNDWAVRQGFIPPVMTIMALAVGFTTIGMCIFLKWGKHFRRMTKDSKLHQLI</sequence>
<dbReference type="SUPFAM" id="SSF103473">
    <property type="entry name" value="MFS general substrate transporter"/>
    <property type="match status" value="1"/>
</dbReference>
<feature type="transmembrane region" description="Helical" evidence="6">
    <location>
        <begin position="445"/>
        <end position="470"/>
    </location>
</feature>
<dbReference type="GO" id="GO:0005886">
    <property type="term" value="C:plasma membrane"/>
    <property type="evidence" value="ECO:0007669"/>
    <property type="project" value="TreeGrafter"/>
</dbReference>
<evidence type="ECO:0000313" key="9">
    <source>
        <dbReference type="Proteomes" id="UP000256645"/>
    </source>
</evidence>
<feature type="transmembrane region" description="Helical" evidence="6">
    <location>
        <begin position="51"/>
        <end position="71"/>
    </location>
</feature>
<evidence type="ECO:0000256" key="1">
    <source>
        <dbReference type="ARBA" id="ARBA00004141"/>
    </source>
</evidence>
<feature type="compositionally biased region" description="Polar residues" evidence="5">
    <location>
        <begin position="241"/>
        <end position="251"/>
    </location>
</feature>
<evidence type="ECO:0000256" key="5">
    <source>
        <dbReference type="SAM" id="MobiDB-lite"/>
    </source>
</evidence>
<dbReference type="AlphaFoldDB" id="A0A3D8RZU8"/>
<keyword evidence="3 6" id="KW-1133">Transmembrane helix</keyword>
<evidence type="ECO:0000259" key="7">
    <source>
        <dbReference type="PROSITE" id="PS50850"/>
    </source>
</evidence>
<feature type="domain" description="Major facilitator superfamily (MFS) profile" evidence="7">
    <location>
        <begin position="53"/>
        <end position="552"/>
    </location>
</feature>
<evidence type="ECO:0000256" key="2">
    <source>
        <dbReference type="ARBA" id="ARBA00022692"/>
    </source>
</evidence>
<dbReference type="PROSITE" id="PS50850">
    <property type="entry name" value="MFS"/>
    <property type="match status" value="1"/>
</dbReference>
<dbReference type="InterPro" id="IPR036259">
    <property type="entry name" value="MFS_trans_sf"/>
</dbReference>
<evidence type="ECO:0000256" key="4">
    <source>
        <dbReference type="ARBA" id="ARBA00023136"/>
    </source>
</evidence>
<dbReference type="EMBL" id="PDLM01000004">
    <property type="protein sequence ID" value="RDW79572.1"/>
    <property type="molecule type" value="Genomic_DNA"/>
</dbReference>
<dbReference type="PANTHER" id="PTHR23502:SF149">
    <property type="entry name" value="TRANSPORTER, PUTATIVE-RELATED"/>
    <property type="match status" value="1"/>
</dbReference>
<comment type="subcellular location">
    <subcellularLocation>
        <location evidence="1">Membrane</location>
        <topology evidence="1">Multi-pass membrane protein</topology>
    </subcellularLocation>
</comment>
<feature type="transmembrane region" description="Helical" evidence="6">
    <location>
        <begin position="207"/>
        <end position="227"/>
    </location>
</feature>
<evidence type="ECO:0000313" key="8">
    <source>
        <dbReference type="EMBL" id="RDW79572.1"/>
    </source>
</evidence>
<evidence type="ECO:0000256" key="6">
    <source>
        <dbReference type="SAM" id="Phobius"/>
    </source>
</evidence>
<dbReference type="Gene3D" id="1.20.1250.20">
    <property type="entry name" value="MFS general substrate transporter like domains"/>
    <property type="match status" value="1"/>
</dbReference>
<name>A0A3D8RZU8_9HELO</name>
<keyword evidence="4 6" id="KW-0472">Membrane</keyword>